<dbReference type="Pfam" id="PF03764">
    <property type="entry name" value="EFG_IV"/>
    <property type="match status" value="1"/>
</dbReference>
<accession>A0A5D0CJX1</accession>
<dbReference type="InterPro" id="IPR005517">
    <property type="entry name" value="Transl_elong_EFG/EF2_IV"/>
</dbReference>
<dbReference type="InterPro" id="IPR035647">
    <property type="entry name" value="EFG_III/V"/>
</dbReference>
<dbReference type="InterPro" id="IPR041095">
    <property type="entry name" value="EFG_II"/>
</dbReference>
<dbReference type="InterPro" id="IPR014721">
    <property type="entry name" value="Ribsml_uS5_D2-typ_fold_subgr"/>
</dbReference>
<dbReference type="OrthoDB" id="2605300at2"/>
<evidence type="ECO:0000256" key="2">
    <source>
        <dbReference type="ARBA" id="ARBA00022917"/>
    </source>
</evidence>
<evidence type="ECO:0000313" key="6">
    <source>
        <dbReference type="Proteomes" id="UP000325218"/>
    </source>
</evidence>
<dbReference type="GO" id="GO:0006412">
    <property type="term" value="P:translation"/>
    <property type="evidence" value="ECO:0007669"/>
    <property type="project" value="UniProtKB-KW"/>
</dbReference>
<dbReference type="Gene3D" id="3.30.230.10">
    <property type="match status" value="1"/>
</dbReference>
<comment type="caution">
    <text evidence="5">The sequence shown here is derived from an EMBL/GenBank/DDBJ whole genome shotgun (WGS) entry which is preliminary data.</text>
</comment>
<evidence type="ECO:0000259" key="4">
    <source>
        <dbReference type="SMART" id="SM00889"/>
    </source>
</evidence>
<dbReference type="EMBL" id="VSDO01000006">
    <property type="protein sequence ID" value="TYA09962.1"/>
    <property type="molecule type" value="Genomic_DNA"/>
</dbReference>
<dbReference type="Proteomes" id="UP000325218">
    <property type="component" value="Unassembled WGS sequence"/>
</dbReference>
<dbReference type="SUPFAM" id="SSF54211">
    <property type="entry name" value="Ribosomal protein S5 domain 2-like"/>
    <property type="match status" value="1"/>
</dbReference>
<evidence type="ECO:0000313" key="5">
    <source>
        <dbReference type="EMBL" id="TYA09962.1"/>
    </source>
</evidence>
<dbReference type="Gene3D" id="3.30.70.870">
    <property type="entry name" value="Elongation Factor G (Translational Gtpase), domain 3"/>
    <property type="match status" value="1"/>
</dbReference>
<reference evidence="5 6" key="1">
    <citation type="submission" date="2019-08" db="EMBL/GenBank/DDBJ databases">
        <title>Genome sequencing of Paenibacillus faecis DSM 23593(T).</title>
        <authorList>
            <person name="Kook J.-K."/>
            <person name="Park S.-N."/>
            <person name="Lim Y.K."/>
        </authorList>
    </citation>
    <scope>NUCLEOTIDE SEQUENCE [LARGE SCALE GENOMIC DNA]</scope>
    <source>
        <strain evidence="5 6">DSM 23593</strain>
    </source>
</reference>
<dbReference type="PANTHER" id="PTHR43261">
    <property type="entry name" value="TRANSLATION ELONGATION FACTOR G-RELATED"/>
    <property type="match status" value="1"/>
</dbReference>
<dbReference type="GO" id="GO:0032790">
    <property type="term" value="P:ribosome disassembly"/>
    <property type="evidence" value="ECO:0007669"/>
    <property type="project" value="TreeGrafter"/>
</dbReference>
<keyword evidence="1" id="KW-0547">Nucleotide-binding</keyword>
<keyword evidence="6" id="KW-1185">Reference proteome</keyword>
<proteinExistence type="predicted"/>
<feature type="domain" description="Translation elongation factor EFG/EF2" evidence="4">
    <location>
        <begin position="88"/>
        <end position="207"/>
    </location>
</feature>
<dbReference type="PANTHER" id="PTHR43261:SF1">
    <property type="entry name" value="RIBOSOME-RELEASING FACTOR 2, MITOCHONDRIAL"/>
    <property type="match status" value="1"/>
</dbReference>
<gene>
    <name evidence="5" type="ORF">FRY98_25485</name>
</gene>
<organism evidence="5 6">
    <name type="scientific">Paenibacillus faecis</name>
    <dbReference type="NCBI Taxonomy" id="862114"/>
    <lineage>
        <taxon>Bacteria</taxon>
        <taxon>Bacillati</taxon>
        <taxon>Bacillota</taxon>
        <taxon>Bacilli</taxon>
        <taxon>Bacillales</taxon>
        <taxon>Paenibacillaceae</taxon>
        <taxon>Paenibacillus</taxon>
    </lineage>
</organism>
<dbReference type="AlphaFoldDB" id="A0A5D0CJX1"/>
<dbReference type="GO" id="GO:0005525">
    <property type="term" value="F:GTP binding"/>
    <property type="evidence" value="ECO:0007669"/>
    <property type="project" value="UniProtKB-KW"/>
</dbReference>
<keyword evidence="3" id="KW-0342">GTP-binding</keyword>
<dbReference type="SUPFAM" id="SSF54980">
    <property type="entry name" value="EF-G C-terminal domain-like"/>
    <property type="match status" value="1"/>
</dbReference>
<name>A0A5D0CJX1_9BACL</name>
<dbReference type="SMART" id="SM00889">
    <property type="entry name" value="EFG_IV"/>
    <property type="match status" value="1"/>
</dbReference>
<protein>
    <recommendedName>
        <fullName evidence="4">Translation elongation factor EFG/EF2 domain-containing protein</fullName>
    </recommendedName>
</protein>
<keyword evidence="2" id="KW-0648">Protein biosynthesis</keyword>
<evidence type="ECO:0000256" key="1">
    <source>
        <dbReference type="ARBA" id="ARBA00022741"/>
    </source>
</evidence>
<sequence length="324" mass="36687">MTMLPDTNLFAPYMALTLSLGHLRTKDEVRNVFLALKSGMDEDPRLLIFTKDETKQIVLAGAGKQHLADTVRRLTDRLDVELKAEAPQVLYKETFVRPFEAEGRFIRQSSSLGRYGHCWLRFEPLPRGGGFEFVNQIQDEEMIPLQFVPFVKKGLERSMTQGYAGGFPVVDFRATLFKGSYHATDSSAMCYMVAATIGFKQAIKEADCIILEPFMQVAFEGTSSDQLPSLIEAIRSRRGRSESLQPNGGGWRGSVDIPLKELDNFSNDLNCIFKEIQKLEVQFAYYDQVPDHQVVSIISNSIFKDAYCDNLDYLDQTIDSFWGQ</sequence>
<dbReference type="Gene3D" id="3.30.70.240">
    <property type="match status" value="1"/>
</dbReference>
<dbReference type="InterPro" id="IPR020568">
    <property type="entry name" value="Ribosomal_Su5_D2-typ_SF"/>
</dbReference>
<evidence type="ECO:0000256" key="3">
    <source>
        <dbReference type="ARBA" id="ARBA00023134"/>
    </source>
</evidence>
<dbReference type="Pfam" id="PF14492">
    <property type="entry name" value="EFG_III"/>
    <property type="match status" value="1"/>
</dbReference>